<dbReference type="Pfam" id="PF13568">
    <property type="entry name" value="OMP_b-brl_2"/>
    <property type="match status" value="1"/>
</dbReference>
<proteinExistence type="predicted"/>
<feature type="domain" description="Outer membrane protein beta-barrel" evidence="2">
    <location>
        <begin position="19"/>
        <end position="193"/>
    </location>
</feature>
<protein>
    <recommendedName>
        <fullName evidence="2">Outer membrane protein beta-barrel domain-containing protein</fullName>
    </recommendedName>
</protein>
<dbReference type="AlphaFoldDB" id="A0A7W5ZK93"/>
<dbReference type="Proteomes" id="UP000541352">
    <property type="component" value="Unassembled WGS sequence"/>
</dbReference>
<evidence type="ECO:0000313" key="4">
    <source>
        <dbReference type="Proteomes" id="UP000541352"/>
    </source>
</evidence>
<organism evidence="3 4">
    <name type="scientific">Runella defluvii</name>
    <dbReference type="NCBI Taxonomy" id="370973"/>
    <lineage>
        <taxon>Bacteria</taxon>
        <taxon>Pseudomonadati</taxon>
        <taxon>Bacteroidota</taxon>
        <taxon>Cytophagia</taxon>
        <taxon>Cytophagales</taxon>
        <taxon>Spirosomataceae</taxon>
        <taxon>Runella</taxon>
    </lineage>
</organism>
<dbReference type="InterPro" id="IPR025665">
    <property type="entry name" value="Beta-barrel_OMP_2"/>
</dbReference>
<gene>
    <name evidence="3" type="ORF">FHS57_002647</name>
</gene>
<dbReference type="EMBL" id="JACIBY010000005">
    <property type="protein sequence ID" value="MBB3838641.1"/>
    <property type="molecule type" value="Genomic_DNA"/>
</dbReference>
<evidence type="ECO:0000313" key="3">
    <source>
        <dbReference type="EMBL" id="MBB3838641.1"/>
    </source>
</evidence>
<sequence length="219" mass="23692">MKKAILAFLVLSAALQANAQFNRKLVFVGVRGGANFSQLQTEGLSITRPGASVQDFFKNNSGNRTGYVVGAYARIGRKLFIQPEILLSSKGGTFEILKSGSSTPVNVDVKFSQIDIPVLVGFKLGPLRFNAGPMASLNVAQGSQLGDALKVYSSQNINKTIEQATFGYQAGIGLDIRSFNIDFRYESGFSNISQLNLQNNAQFNSKVSLFQLTAGFTLF</sequence>
<keyword evidence="4" id="KW-1185">Reference proteome</keyword>
<name>A0A7W5ZK93_9BACT</name>
<accession>A0A7W5ZK93</accession>
<feature type="signal peptide" evidence="1">
    <location>
        <begin position="1"/>
        <end position="19"/>
    </location>
</feature>
<feature type="chain" id="PRO_5031273636" description="Outer membrane protein beta-barrel domain-containing protein" evidence="1">
    <location>
        <begin position="20"/>
        <end position="219"/>
    </location>
</feature>
<dbReference type="RefSeq" id="WP_183974278.1">
    <property type="nucleotide sequence ID" value="NZ_JACIBY010000005.1"/>
</dbReference>
<comment type="caution">
    <text evidence="3">The sequence shown here is derived from an EMBL/GenBank/DDBJ whole genome shotgun (WGS) entry which is preliminary data.</text>
</comment>
<evidence type="ECO:0000256" key="1">
    <source>
        <dbReference type="SAM" id="SignalP"/>
    </source>
</evidence>
<evidence type="ECO:0000259" key="2">
    <source>
        <dbReference type="Pfam" id="PF13568"/>
    </source>
</evidence>
<keyword evidence="1" id="KW-0732">Signal</keyword>
<reference evidence="3 4" key="1">
    <citation type="submission" date="2020-08" db="EMBL/GenBank/DDBJ databases">
        <title>Genomic Encyclopedia of Type Strains, Phase IV (KMG-IV): sequencing the most valuable type-strain genomes for metagenomic binning, comparative biology and taxonomic classification.</title>
        <authorList>
            <person name="Goeker M."/>
        </authorList>
    </citation>
    <scope>NUCLEOTIDE SEQUENCE [LARGE SCALE GENOMIC DNA]</scope>
    <source>
        <strain evidence="3 4">DSM 17976</strain>
    </source>
</reference>